<dbReference type="Proteomes" id="UP001233836">
    <property type="component" value="Unassembled WGS sequence"/>
</dbReference>
<reference evidence="2 3" key="1">
    <citation type="submission" date="2023-07" db="EMBL/GenBank/DDBJ databases">
        <title>Sorghum-associated microbial communities from plants grown in Nebraska, USA.</title>
        <authorList>
            <person name="Schachtman D."/>
        </authorList>
    </citation>
    <scope>NUCLEOTIDE SEQUENCE [LARGE SCALE GENOMIC DNA]</scope>
    <source>
        <strain evidence="2 3">DS1314</strain>
    </source>
</reference>
<keyword evidence="1" id="KW-0812">Transmembrane</keyword>
<dbReference type="EMBL" id="JAUSTI010000006">
    <property type="protein sequence ID" value="MDQ0171182.1"/>
    <property type="molecule type" value="Genomic_DNA"/>
</dbReference>
<dbReference type="RefSeq" id="WP_307216299.1">
    <property type="nucleotide sequence ID" value="NZ_JAUSTI010000006.1"/>
</dbReference>
<feature type="transmembrane region" description="Helical" evidence="1">
    <location>
        <begin position="132"/>
        <end position="153"/>
    </location>
</feature>
<comment type="caution">
    <text evidence="2">The sequence shown here is derived from an EMBL/GenBank/DDBJ whole genome shotgun (WGS) entry which is preliminary data.</text>
</comment>
<sequence>MNGVGAVFMVQPTLGISWLLAMMHGILGVGALAGGIMLIIDPTGDAIGLPNTLLEHSPFANFLIPGILLMLVLGMMPMIIGISLIRHIRSALCEKLNLFPKSYWAWTFSLYTGFALLIWIMAQVYWIQAASLIHFIYFAWGIGIQIVTLLPGVQRKYSQ</sequence>
<keyword evidence="1" id="KW-0472">Membrane</keyword>
<gene>
    <name evidence="2" type="ORF">J2T19_002634</name>
</gene>
<evidence type="ECO:0000313" key="2">
    <source>
        <dbReference type="EMBL" id="MDQ0171182.1"/>
    </source>
</evidence>
<feature type="transmembrane region" description="Helical" evidence="1">
    <location>
        <begin position="103"/>
        <end position="126"/>
    </location>
</feature>
<evidence type="ECO:0000256" key="1">
    <source>
        <dbReference type="SAM" id="Phobius"/>
    </source>
</evidence>
<evidence type="ECO:0000313" key="3">
    <source>
        <dbReference type="Proteomes" id="UP001233836"/>
    </source>
</evidence>
<keyword evidence="1" id="KW-1133">Transmembrane helix</keyword>
<organism evidence="2 3">
    <name type="scientific">Paenibacillus tundrae</name>
    <dbReference type="NCBI Taxonomy" id="528187"/>
    <lineage>
        <taxon>Bacteria</taxon>
        <taxon>Bacillati</taxon>
        <taxon>Bacillota</taxon>
        <taxon>Bacilli</taxon>
        <taxon>Bacillales</taxon>
        <taxon>Paenibacillaceae</taxon>
        <taxon>Paenibacillus</taxon>
    </lineage>
</organism>
<proteinExistence type="predicted"/>
<feature type="transmembrane region" description="Helical" evidence="1">
    <location>
        <begin position="60"/>
        <end position="82"/>
    </location>
</feature>
<name>A0ABT9WDV0_9BACL</name>
<keyword evidence="3" id="KW-1185">Reference proteome</keyword>
<feature type="transmembrane region" description="Helical" evidence="1">
    <location>
        <begin position="18"/>
        <end position="40"/>
    </location>
</feature>
<accession>A0ABT9WDV0</accession>
<protein>
    <submittedName>
        <fullName evidence="2">Uncharacterized protein</fullName>
    </submittedName>
</protein>